<organism evidence="6 7">
    <name type="scientific">Halorubrum persicum</name>
    <dbReference type="NCBI Taxonomy" id="1383844"/>
    <lineage>
        <taxon>Archaea</taxon>
        <taxon>Methanobacteriati</taxon>
        <taxon>Methanobacteriota</taxon>
        <taxon>Stenosarchaea group</taxon>
        <taxon>Halobacteria</taxon>
        <taxon>Halobacteriales</taxon>
        <taxon>Haloferacaceae</taxon>
        <taxon>Halorubrum</taxon>
    </lineage>
</organism>
<feature type="region of interest" description="Disordered" evidence="4">
    <location>
        <begin position="34"/>
        <end position="71"/>
    </location>
</feature>
<dbReference type="InterPro" id="IPR002491">
    <property type="entry name" value="ABC_transptr_periplasmic_BD"/>
</dbReference>
<dbReference type="InterPro" id="IPR006311">
    <property type="entry name" value="TAT_signal"/>
</dbReference>
<evidence type="ECO:0000259" key="5">
    <source>
        <dbReference type="Pfam" id="PF01497"/>
    </source>
</evidence>
<dbReference type="PROSITE" id="PS51318">
    <property type="entry name" value="TAT"/>
    <property type="match status" value="1"/>
</dbReference>
<evidence type="ECO:0000256" key="4">
    <source>
        <dbReference type="SAM" id="MobiDB-lite"/>
    </source>
</evidence>
<evidence type="ECO:0000313" key="6">
    <source>
        <dbReference type="EMBL" id="PHQ37574.1"/>
    </source>
</evidence>
<dbReference type="PANTHER" id="PTHR30532:SF1">
    <property type="entry name" value="IRON(3+)-HYDROXAMATE-BINDING PROTEIN FHUD"/>
    <property type="match status" value="1"/>
</dbReference>
<dbReference type="OrthoDB" id="304381at2157"/>
<dbReference type="Gene3D" id="3.40.50.1980">
    <property type="entry name" value="Nitrogenase molybdenum iron protein domain"/>
    <property type="match status" value="2"/>
</dbReference>
<comment type="caution">
    <text evidence="6">The sequence shown here is derived from an EMBL/GenBank/DDBJ whole genome shotgun (WGS) entry which is preliminary data.</text>
</comment>
<reference evidence="6 7" key="1">
    <citation type="journal article" date="2014" name="Front. Microbiol.">
        <title>Population and genomic analysis of the genus Halorubrum.</title>
        <authorList>
            <person name="Fullmer M.S."/>
            <person name="Soucy S.M."/>
            <person name="Swithers K.S."/>
            <person name="Makkay A.M."/>
            <person name="Wheeler R."/>
            <person name="Ventosa A."/>
            <person name="Gogarten J.P."/>
            <person name="Papke R.T."/>
        </authorList>
    </citation>
    <scope>NUCLEOTIDE SEQUENCE [LARGE SCALE GENOMIC DNA]</scope>
    <source>
        <strain evidence="6 7">C49</strain>
    </source>
</reference>
<sequence length="403" mass="43963">MGTDQASEAKSTRRNYLATGGAVAAGLLAGCVGGDAGAGDGGDAPADGSDGGSSDGESAADEEQSDDAPADESYTVSMASVGEVTFDAVPESWAANNGSWADMGIALGQQPPEAVYLASRYHTQLYDDIPGVSVDKAGMTSLWESELDVEEFLALSETVDFFAMDPNFLLGRTSNWEADDIDQIESAGAPFFANSIFSRGYEWHDYDYLTLYEAFEKLAEVFQEEERYQAFEALHQEFQAGVDEIVPPESERPSVAIMWPQPIDQPEAFSPYLIDEGTSFKQWRDLGVKDAFATTDVKDFHADRGQVDYELLLDIDPDVLLLRGNEAKTAEEFRDTVVAFMEDHSVASRLSAVENGDVYRGGPLYQGPITNLVLTERAAEQVYGVDEELFDRERVADIVNGEF</sequence>
<evidence type="ECO:0000256" key="1">
    <source>
        <dbReference type="ARBA" id="ARBA00004196"/>
    </source>
</evidence>
<feature type="domain" description="Fe/B12 periplasmic-binding" evidence="5">
    <location>
        <begin position="164"/>
        <end position="361"/>
    </location>
</feature>
<keyword evidence="7" id="KW-1185">Reference proteome</keyword>
<proteinExistence type="predicted"/>
<dbReference type="PANTHER" id="PTHR30532">
    <property type="entry name" value="IRON III DICITRATE-BINDING PERIPLASMIC PROTEIN"/>
    <property type="match status" value="1"/>
</dbReference>
<dbReference type="RefSeq" id="WP_099256611.1">
    <property type="nucleotide sequence ID" value="NZ_NHOA01000149.1"/>
</dbReference>
<keyword evidence="3" id="KW-0732">Signal</keyword>
<dbReference type="AlphaFoldDB" id="A0A2G1WF11"/>
<dbReference type="InterPro" id="IPR051313">
    <property type="entry name" value="Bact_iron-sidero_bind"/>
</dbReference>
<dbReference type="SUPFAM" id="SSF53807">
    <property type="entry name" value="Helical backbone' metal receptor"/>
    <property type="match status" value="1"/>
</dbReference>
<gene>
    <name evidence="6" type="ORF">DJ69_16325</name>
</gene>
<protein>
    <submittedName>
        <fullName evidence="6">Fe3+-hydroxamate ABC transporter substrate-binding protein</fullName>
    </submittedName>
</protein>
<keyword evidence="2" id="KW-0813">Transport</keyword>
<dbReference type="Pfam" id="PF01497">
    <property type="entry name" value="Peripla_BP_2"/>
    <property type="match status" value="1"/>
</dbReference>
<dbReference type="Proteomes" id="UP000222824">
    <property type="component" value="Unassembled WGS sequence"/>
</dbReference>
<accession>A0A2G1WF11</accession>
<feature type="compositionally biased region" description="Acidic residues" evidence="4">
    <location>
        <begin position="58"/>
        <end position="70"/>
    </location>
</feature>
<evidence type="ECO:0000256" key="2">
    <source>
        <dbReference type="ARBA" id="ARBA00022448"/>
    </source>
</evidence>
<dbReference type="EMBL" id="NHOA01000149">
    <property type="protein sequence ID" value="PHQ37574.1"/>
    <property type="molecule type" value="Genomic_DNA"/>
</dbReference>
<evidence type="ECO:0000256" key="3">
    <source>
        <dbReference type="ARBA" id="ARBA00022729"/>
    </source>
</evidence>
<comment type="subcellular location">
    <subcellularLocation>
        <location evidence="1">Cell envelope</location>
    </subcellularLocation>
</comment>
<evidence type="ECO:0000313" key="7">
    <source>
        <dbReference type="Proteomes" id="UP000222824"/>
    </source>
</evidence>
<name>A0A2G1WF11_9EURY</name>